<keyword evidence="8" id="KW-0223">Dioxygenase</keyword>
<dbReference type="GO" id="GO:0017172">
    <property type="term" value="F:cysteine dioxygenase activity"/>
    <property type="evidence" value="ECO:0007669"/>
    <property type="project" value="UniProtKB-EC"/>
</dbReference>
<dbReference type="OrthoDB" id="271433at2759"/>
<dbReference type="InterPro" id="IPR012864">
    <property type="entry name" value="PCO/ADO"/>
</dbReference>
<dbReference type="InterPro" id="IPR011051">
    <property type="entry name" value="RmlC_Cupin_sf"/>
</dbReference>
<dbReference type="GO" id="GO:0070483">
    <property type="term" value="P:detection of hypoxia"/>
    <property type="evidence" value="ECO:0007669"/>
    <property type="project" value="UniProtKB-ARBA"/>
</dbReference>
<evidence type="ECO:0000256" key="3">
    <source>
        <dbReference type="ARBA" id="ARBA00013133"/>
    </source>
</evidence>
<dbReference type="AlphaFoldDB" id="A0A2P5D9C4"/>
<sequence>MTVFSKLLYGSLCAKAYDWVKVVDNSSTSKTIGLAGLVREEIMGAPCETSVLFPTNGGNIHSFTAFTPCATLDVLTPPYSDDLGRRSTYFSNSPIHSLPGNSTNNYYILGFTY</sequence>
<dbReference type="EMBL" id="JXTB01000053">
    <property type="protein sequence ID" value="PON69895.1"/>
    <property type="molecule type" value="Genomic_DNA"/>
</dbReference>
<dbReference type="SUPFAM" id="SSF51182">
    <property type="entry name" value="RmlC-like cupins"/>
    <property type="match status" value="1"/>
</dbReference>
<accession>A0A2P5D9C4</accession>
<evidence type="ECO:0000313" key="8">
    <source>
        <dbReference type="EMBL" id="PON69895.1"/>
    </source>
</evidence>
<keyword evidence="4" id="KW-0479">Metal-binding</keyword>
<evidence type="ECO:0000256" key="7">
    <source>
        <dbReference type="ARBA" id="ARBA00024284"/>
    </source>
</evidence>
<keyword evidence="5" id="KW-0560">Oxidoreductase</keyword>
<proteinExistence type="inferred from homology"/>
<dbReference type="EC" id="1.13.11.20" evidence="3"/>
<keyword evidence="6" id="KW-0408">Iron</keyword>
<organism evidence="8 9">
    <name type="scientific">Parasponia andersonii</name>
    <name type="common">Sponia andersonii</name>
    <dbReference type="NCBI Taxonomy" id="3476"/>
    <lineage>
        <taxon>Eukaryota</taxon>
        <taxon>Viridiplantae</taxon>
        <taxon>Streptophyta</taxon>
        <taxon>Embryophyta</taxon>
        <taxon>Tracheophyta</taxon>
        <taxon>Spermatophyta</taxon>
        <taxon>Magnoliopsida</taxon>
        <taxon>eudicotyledons</taxon>
        <taxon>Gunneridae</taxon>
        <taxon>Pentapetalae</taxon>
        <taxon>rosids</taxon>
        <taxon>fabids</taxon>
        <taxon>Rosales</taxon>
        <taxon>Cannabaceae</taxon>
        <taxon>Parasponia</taxon>
    </lineage>
</organism>
<comment type="cofactor">
    <cofactor evidence="1">
        <name>Fe(2+)</name>
        <dbReference type="ChEBI" id="CHEBI:29033"/>
    </cofactor>
</comment>
<reference evidence="9" key="1">
    <citation type="submission" date="2016-06" db="EMBL/GenBank/DDBJ databases">
        <title>Parallel loss of symbiosis genes in relatives of nitrogen-fixing non-legume Parasponia.</title>
        <authorList>
            <person name="Van Velzen R."/>
            <person name="Holmer R."/>
            <person name="Bu F."/>
            <person name="Rutten L."/>
            <person name="Van Zeijl A."/>
            <person name="Liu W."/>
            <person name="Santuari L."/>
            <person name="Cao Q."/>
            <person name="Sharma T."/>
            <person name="Shen D."/>
            <person name="Roswanjaya Y."/>
            <person name="Wardhani T."/>
            <person name="Kalhor M.S."/>
            <person name="Jansen J."/>
            <person name="Van den Hoogen J."/>
            <person name="Gungor B."/>
            <person name="Hartog M."/>
            <person name="Hontelez J."/>
            <person name="Verver J."/>
            <person name="Yang W.-C."/>
            <person name="Schijlen E."/>
            <person name="Repin R."/>
            <person name="Schilthuizen M."/>
            <person name="Schranz E."/>
            <person name="Heidstra R."/>
            <person name="Miyata K."/>
            <person name="Fedorova E."/>
            <person name="Kohlen W."/>
            <person name="Bisseling T."/>
            <person name="Smit S."/>
            <person name="Geurts R."/>
        </authorList>
    </citation>
    <scope>NUCLEOTIDE SEQUENCE [LARGE SCALE GENOMIC DNA]</scope>
    <source>
        <strain evidence="9">cv. WU1-14</strain>
    </source>
</reference>
<dbReference type="PANTHER" id="PTHR22966:SF52">
    <property type="entry name" value="CYSTEINE DIOXYGENASE"/>
    <property type="match status" value="1"/>
</dbReference>
<keyword evidence="9" id="KW-1185">Reference proteome</keyword>
<comment type="catalytic activity">
    <reaction evidence="7">
        <text>L-cysteine + O2 = 3-sulfino-L-alanine + H(+)</text>
        <dbReference type="Rhea" id="RHEA:20441"/>
        <dbReference type="ChEBI" id="CHEBI:15378"/>
        <dbReference type="ChEBI" id="CHEBI:15379"/>
        <dbReference type="ChEBI" id="CHEBI:35235"/>
        <dbReference type="ChEBI" id="CHEBI:61085"/>
        <dbReference type="EC" id="1.13.11.20"/>
    </reaction>
    <physiologicalReaction direction="left-to-right" evidence="7">
        <dbReference type="Rhea" id="RHEA:20442"/>
    </physiologicalReaction>
</comment>
<name>A0A2P5D9C4_PARAD</name>
<comment type="similarity">
    <text evidence="2">Belongs to the cysteine dioxygenase family.</text>
</comment>
<evidence type="ECO:0000256" key="5">
    <source>
        <dbReference type="ARBA" id="ARBA00023002"/>
    </source>
</evidence>
<dbReference type="STRING" id="3476.A0A2P5D9C4"/>
<gene>
    <name evidence="8" type="ORF">PanWU01x14_083590</name>
</gene>
<dbReference type="GO" id="GO:0046872">
    <property type="term" value="F:metal ion binding"/>
    <property type="evidence" value="ECO:0007669"/>
    <property type="project" value="UniProtKB-KW"/>
</dbReference>
<dbReference type="Pfam" id="PF07847">
    <property type="entry name" value="PCO_ADO"/>
    <property type="match status" value="1"/>
</dbReference>
<evidence type="ECO:0000256" key="1">
    <source>
        <dbReference type="ARBA" id="ARBA00001954"/>
    </source>
</evidence>
<evidence type="ECO:0000256" key="2">
    <source>
        <dbReference type="ARBA" id="ARBA00006622"/>
    </source>
</evidence>
<comment type="caution">
    <text evidence="8">The sequence shown here is derived from an EMBL/GenBank/DDBJ whole genome shotgun (WGS) entry which is preliminary data.</text>
</comment>
<dbReference type="PANTHER" id="PTHR22966">
    <property type="entry name" value="2-AMINOETHANETHIOL DIOXYGENASE"/>
    <property type="match status" value="1"/>
</dbReference>
<evidence type="ECO:0000256" key="4">
    <source>
        <dbReference type="ARBA" id="ARBA00022723"/>
    </source>
</evidence>
<evidence type="ECO:0000313" key="9">
    <source>
        <dbReference type="Proteomes" id="UP000237105"/>
    </source>
</evidence>
<dbReference type="Proteomes" id="UP000237105">
    <property type="component" value="Unassembled WGS sequence"/>
</dbReference>
<evidence type="ECO:0000256" key="6">
    <source>
        <dbReference type="ARBA" id="ARBA00023004"/>
    </source>
</evidence>
<protein>
    <recommendedName>
        <fullName evidence="3">cysteine dioxygenase</fullName>
        <ecNumber evidence="3">1.13.11.20</ecNumber>
    </recommendedName>
</protein>